<reference evidence="1 2" key="1">
    <citation type="journal article" date="2015" name="Nature">
        <title>rRNA introns, odd ribosomes, and small enigmatic genomes across a large radiation of phyla.</title>
        <authorList>
            <person name="Brown C.T."/>
            <person name="Hug L.A."/>
            <person name="Thomas B.C."/>
            <person name="Sharon I."/>
            <person name="Castelle C.J."/>
            <person name="Singh A."/>
            <person name="Wilkins M.J."/>
            <person name="Williams K.H."/>
            <person name="Banfield J.F."/>
        </authorList>
    </citation>
    <scope>NUCLEOTIDE SEQUENCE [LARGE SCALE GENOMIC DNA]</scope>
</reference>
<dbReference type="STRING" id="1618659.UV11_C0007G0027"/>
<protein>
    <recommendedName>
        <fullName evidence="3">CYTH domain-containing protein</fullName>
    </recommendedName>
</protein>
<dbReference type="SUPFAM" id="SSF55154">
    <property type="entry name" value="CYTH-like phosphatases"/>
    <property type="match status" value="1"/>
</dbReference>
<dbReference type="AlphaFoldDB" id="A0A0G1BQP4"/>
<gene>
    <name evidence="1" type="ORF">UV11_C0007G0027</name>
</gene>
<organism evidence="1 2">
    <name type="scientific">Candidatus Giovannonibacteria bacterium GW2011_GWF2_42_19</name>
    <dbReference type="NCBI Taxonomy" id="1618659"/>
    <lineage>
        <taxon>Bacteria</taxon>
        <taxon>Candidatus Giovannoniibacteriota</taxon>
    </lineage>
</organism>
<accession>A0A0G1BQP4</accession>
<evidence type="ECO:0008006" key="3">
    <source>
        <dbReference type="Google" id="ProtNLM"/>
    </source>
</evidence>
<proteinExistence type="predicted"/>
<evidence type="ECO:0000313" key="1">
    <source>
        <dbReference type="EMBL" id="KKS48571.1"/>
    </source>
</evidence>
<sequence length="263" mass="30009">MSQSYEIEIKSLLGSKERQQELRARLEALDPNFHLLEKSKRLNHYFVGGDLGGLFRRLLNRVDTAKIESFKKITTDFEEKNCSIRSKWVNPVRSSRGALNPAFAKADQHSSPWQATGRSASNGVNGKVSLVIKAAIGEGNSVHGEARLEFDSLISGLSFEELDQAILDVGFKYQAKWSEEREEYQFRDMRVTLDFSPGYGYMAEFEIVSNSAESIFADKAKLKATMKELGVEEVPNERIERMFEFYNANWQDYYGTDKVFVIE</sequence>
<dbReference type="Gene3D" id="2.40.320.10">
    <property type="entry name" value="Hypothetical Protein Pfu-838710-001"/>
    <property type="match status" value="1"/>
</dbReference>
<dbReference type="EMBL" id="LCDF01000007">
    <property type="protein sequence ID" value="KKS48571.1"/>
    <property type="molecule type" value="Genomic_DNA"/>
</dbReference>
<dbReference type="InterPro" id="IPR033469">
    <property type="entry name" value="CYTH-like_dom_sf"/>
</dbReference>
<name>A0A0G1BQP4_9BACT</name>
<dbReference type="Proteomes" id="UP000034036">
    <property type="component" value="Unassembled WGS sequence"/>
</dbReference>
<comment type="caution">
    <text evidence="1">The sequence shown here is derived from an EMBL/GenBank/DDBJ whole genome shotgun (WGS) entry which is preliminary data.</text>
</comment>
<evidence type="ECO:0000313" key="2">
    <source>
        <dbReference type="Proteomes" id="UP000034036"/>
    </source>
</evidence>